<evidence type="ECO:0000256" key="3">
    <source>
        <dbReference type="ARBA" id="ARBA00022679"/>
    </source>
</evidence>
<protein>
    <recommendedName>
        <fullName evidence="8">Glycosyltransferase family 34 protein</fullName>
    </recommendedName>
</protein>
<comment type="caution">
    <text evidence="6">The sequence shown here is derived from an EMBL/GenBank/DDBJ whole genome shotgun (WGS) entry which is preliminary data.</text>
</comment>
<dbReference type="PANTHER" id="PTHR31306:SF8">
    <property type="entry name" value="GLYCOSYLTRANSFERASE FAMILY 34 PROTEIN"/>
    <property type="match status" value="1"/>
</dbReference>
<proteinExistence type="inferred from homology"/>
<organism evidence="6 7">
    <name type="scientific">Friedmanniomyces endolithicus</name>
    <dbReference type="NCBI Taxonomy" id="329885"/>
    <lineage>
        <taxon>Eukaryota</taxon>
        <taxon>Fungi</taxon>
        <taxon>Dikarya</taxon>
        <taxon>Ascomycota</taxon>
        <taxon>Pezizomycotina</taxon>
        <taxon>Dothideomycetes</taxon>
        <taxon>Dothideomycetidae</taxon>
        <taxon>Mycosphaerellales</taxon>
        <taxon>Teratosphaeriaceae</taxon>
        <taxon>Friedmanniomyces</taxon>
    </lineage>
</organism>
<keyword evidence="5" id="KW-1133">Transmembrane helix</keyword>
<dbReference type="GO" id="GO:0000139">
    <property type="term" value="C:Golgi membrane"/>
    <property type="evidence" value="ECO:0007669"/>
    <property type="project" value="TreeGrafter"/>
</dbReference>
<accession>A0AAN6K3D0</accession>
<keyword evidence="5" id="KW-0812">Transmembrane</keyword>
<evidence type="ECO:0000313" key="6">
    <source>
        <dbReference type="EMBL" id="KAK0951427.1"/>
    </source>
</evidence>
<evidence type="ECO:0008006" key="8">
    <source>
        <dbReference type="Google" id="ProtNLM"/>
    </source>
</evidence>
<gene>
    <name evidence="6" type="ORF">LTR91_024990</name>
</gene>
<evidence type="ECO:0000256" key="4">
    <source>
        <dbReference type="SAM" id="MobiDB-lite"/>
    </source>
</evidence>
<dbReference type="Pfam" id="PF05637">
    <property type="entry name" value="Glyco_transf_34"/>
    <property type="match status" value="1"/>
</dbReference>
<evidence type="ECO:0000256" key="1">
    <source>
        <dbReference type="ARBA" id="ARBA00005664"/>
    </source>
</evidence>
<dbReference type="Gene3D" id="3.90.550.10">
    <property type="entry name" value="Spore Coat Polysaccharide Biosynthesis Protein SpsA, Chain A"/>
    <property type="match status" value="1"/>
</dbReference>
<evidence type="ECO:0000256" key="5">
    <source>
        <dbReference type="SAM" id="Phobius"/>
    </source>
</evidence>
<keyword evidence="2" id="KW-0328">Glycosyltransferase</keyword>
<dbReference type="EMBL" id="JAUJLE010000696">
    <property type="protein sequence ID" value="KAK0951427.1"/>
    <property type="molecule type" value="Genomic_DNA"/>
</dbReference>
<dbReference type="GO" id="GO:0016757">
    <property type="term" value="F:glycosyltransferase activity"/>
    <property type="evidence" value="ECO:0007669"/>
    <property type="project" value="UniProtKB-KW"/>
</dbReference>
<feature type="transmembrane region" description="Helical" evidence="5">
    <location>
        <begin position="51"/>
        <end position="69"/>
    </location>
</feature>
<dbReference type="InterPro" id="IPR008630">
    <property type="entry name" value="Glyco_trans_34"/>
</dbReference>
<keyword evidence="3" id="KW-0808">Transferase</keyword>
<dbReference type="InterPro" id="IPR029044">
    <property type="entry name" value="Nucleotide-diphossugar_trans"/>
</dbReference>
<keyword evidence="5" id="KW-0472">Membrane</keyword>
<dbReference type="PANTHER" id="PTHR31306">
    <property type="entry name" value="ALPHA-1,6-MANNOSYLTRANSFERASE MNN11-RELATED"/>
    <property type="match status" value="1"/>
</dbReference>
<evidence type="ECO:0000256" key="2">
    <source>
        <dbReference type="ARBA" id="ARBA00022676"/>
    </source>
</evidence>
<keyword evidence="7" id="KW-1185">Reference proteome</keyword>
<evidence type="ECO:0000313" key="7">
    <source>
        <dbReference type="Proteomes" id="UP001175353"/>
    </source>
</evidence>
<comment type="similarity">
    <text evidence="1">Belongs to the glycosyltransferase 34 family.</text>
</comment>
<dbReference type="GO" id="GO:0006487">
    <property type="term" value="P:protein N-linked glycosylation"/>
    <property type="evidence" value="ECO:0007669"/>
    <property type="project" value="TreeGrafter"/>
</dbReference>
<sequence>MTPWASPRGRALRDTPPISPLTPLSPSALPLWLRSAAPKPGVLSVGRLKTYGLILAIILLGFWATAALGPGQGSLGAGAGMYDAASGGVLSDPPSFGKAGNEAGGGDGMIGADDQGDLEIDIGSIEAKTKKPIVESALSGLHHAVADNRQSWNPYHVESKRPQSDAGVSKKTSVAKQEKPALFASSGEIIKDGIKEEDRLGARTRVGKCTIVFNGNSYWERALRTHEEHDRLHGYRLHVLRQGLLDDVWSKPAYILSLLLRELARPESERLEWLVWVDADTIILNPHVPIEVFLPPAGPEFDDVHLIYTNDPNGLNNGIFPIRVNRWAVDLFSAILSYRYYRPDAPLVFRDQSAMGALIQEPQFASHTVAAPQRWFNAYQGEHNETLAPFQVRRGDLLVHLAGVPDREKRMGYWLDRAEQHLDDWEIPFKSTSYPQEAKDFWNEQRRSKTELLSGIRVKATTLLTKTGQRLDLYGARLTNKQRGAISGIYHQLSTLVAREKWQEEYQKMEILMTRLEQKSELLSSAAEQSHKLPLTPAHNVMVAGEKDLLQATYTEGISDANLQHIGETVTNLKKLIVDFAGVLEHERHERGCEREMQAQAERAGVQVIEEARKLVQAEAEAKQVAAVQDAAPVGVGEAGPSNGEQAAKVTPSTVAVWTMTTVLAG</sequence>
<dbReference type="Proteomes" id="UP001175353">
    <property type="component" value="Unassembled WGS sequence"/>
</dbReference>
<dbReference type="SUPFAM" id="SSF53448">
    <property type="entry name" value="Nucleotide-diphospho-sugar transferases"/>
    <property type="match status" value="1"/>
</dbReference>
<name>A0AAN6K3D0_9PEZI</name>
<feature type="region of interest" description="Disordered" evidence="4">
    <location>
        <begin position="152"/>
        <end position="174"/>
    </location>
</feature>
<reference evidence="6" key="1">
    <citation type="submission" date="2023-06" db="EMBL/GenBank/DDBJ databases">
        <title>Black Yeasts Isolated from many extreme environments.</title>
        <authorList>
            <person name="Coleine C."/>
            <person name="Stajich J.E."/>
            <person name="Selbmann L."/>
        </authorList>
    </citation>
    <scope>NUCLEOTIDE SEQUENCE</scope>
    <source>
        <strain evidence="6">CCFEE 5200</strain>
    </source>
</reference>
<dbReference type="AlphaFoldDB" id="A0AAN6K3D0"/>